<feature type="domain" description="Thioesterase" evidence="2">
    <location>
        <begin position="4"/>
        <end position="222"/>
    </location>
</feature>
<dbReference type="OrthoDB" id="2213423at2"/>
<evidence type="ECO:0000313" key="4">
    <source>
        <dbReference type="Proteomes" id="UP000468388"/>
    </source>
</evidence>
<dbReference type="PANTHER" id="PTHR11487:SF0">
    <property type="entry name" value="S-ACYL FATTY ACID SYNTHASE THIOESTERASE, MEDIUM CHAIN"/>
    <property type="match status" value="1"/>
</dbReference>
<comment type="similarity">
    <text evidence="1">Belongs to the thioesterase family.</text>
</comment>
<dbReference type="InterPro" id="IPR012223">
    <property type="entry name" value="TEII"/>
</dbReference>
<gene>
    <name evidence="3" type="ORF">GO495_16825</name>
</gene>
<evidence type="ECO:0000256" key="1">
    <source>
        <dbReference type="ARBA" id="ARBA00007169"/>
    </source>
</evidence>
<evidence type="ECO:0000259" key="2">
    <source>
        <dbReference type="Pfam" id="PF00975"/>
    </source>
</evidence>
<dbReference type="PANTHER" id="PTHR11487">
    <property type="entry name" value="THIOESTERASE"/>
    <property type="match status" value="1"/>
</dbReference>
<comment type="caution">
    <text evidence="3">The sequence shown here is derived from an EMBL/GenBank/DDBJ whole genome shotgun (WGS) entry which is preliminary data.</text>
</comment>
<name>A0A6N8JAH7_9BACT</name>
<dbReference type="Proteomes" id="UP000468388">
    <property type="component" value="Unassembled WGS sequence"/>
</dbReference>
<reference evidence="3 4" key="1">
    <citation type="submission" date="2019-12" db="EMBL/GenBank/DDBJ databases">
        <title>The draft genomic sequence of strain Chitinophaga oryziterrae JCM 16595.</title>
        <authorList>
            <person name="Zhang X."/>
        </authorList>
    </citation>
    <scope>NUCLEOTIDE SEQUENCE [LARGE SCALE GENOMIC DNA]</scope>
    <source>
        <strain evidence="3 4">JCM 16595</strain>
    </source>
</reference>
<accession>A0A6N8JAH7</accession>
<dbReference type="RefSeq" id="WP_157300884.1">
    <property type="nucleotide sequence ID" value="NZ_BAAAZB010000005.1"/>
</dbReference>
<dbReference type="EMBL" id="WRXO01000004">
    <property type="protein sequence ID" value="MVT42257.1"/>
    <property type="molecule type" value="Genomic_DNA"/>
</dbReference>
<dbReference type="Gene3D" id="3.40.50.1820">
    <property type="entry name" value="alpha/beta hydrolase"/>
    <property type="match status" value="1"/>
</dbReference>
<protein>
    <submittedName>
        <fullName evidence="3">Thioesterase</fullName>
    </submittedName>
</protein>
<dbReference type="AlphaFoldDB" id="A0A6N8JAH7"/>
<dbReference type="InterPro" id="IPR001031">
    <property type="entry name" value="Thioesterase"/>
</dbReference>
<dbReference type="InterPro" id="IPR029058">
    <property type="entry name" value="AB_hydrolase_fold"/>
</dbReference>
<proteinExistence type="inferred from homology"/>
<organism evidence="3 4">
    <name type="scientific">Chitinophaga oryziterrae</name>
    <dbReference type="NCBI Taxonomy" id="1031224"/>
    <lineage>
        <taxon>Bacteria</taxon>
        <taxon>Pseudomonadati</taxon>
        <taxon>Bacteroidota</taxon>
        <taxon>Chitinophagia</taxon>
        <taxon>Chitinophagales</taxon>
        <taxon>Chitinophagaceae</taxon>
        <taxon>Chitinophaga</taxon>
    </lineage>
</organism>
<dbReference type="GO" id="GO:0008610">
    <property type="term" value="P:lipid biosynthetic process"/>
    <property type="evidence" value="ECO:0007669"/>
    <property type="project" value="TreeGrafter"/>
</dbReference>
<dbReference type="Pfam" id="PF00975">
    <property type="entry name" value="Thioesterase"/>
    <property type="match status" value="1"/>
</dbReference>
<evidence type="ECO:0000313" key="3">
    <source>
        <dbReference type="EMBL" id="MVT42257.1"/>
    </source>
</evidence>
<dbReference type="SUPFAM" id="SSF53474">
    <property type="entry name" value="alpha/beta-Hydrolases"/>
    <property type="match status" value="1"/>
</dbReference>
<keyword evidence="4" id="KW-1185">Reference proteome</keyword>
<sequence length="232" mass="26486">MKPQLFLIHFAGGNIYSFQFMKPYLSAFELVPLELPGRGKRVDEELINDFDEATLDIYNQLTGNLYTNRFFIYGHSLGALLTLRVTAMLEQNGRFPESIIVTGNPGPGERENKQLYLMEKDDFKKELLLMGGIPEVVLDNEELFDFYEPILRADLEIIEKRGDLSFAPVKARISAIMGSEEEKSSRIENWKNFGLSDVRTILLPGNHFFIHNYAAQLCNIIGQACYSPPIFH</sequence>